<organism evidence="1 2">
    <name type="scientific">Rufibacter quisquiliarum</name>
    <dbReference type="NCBI Taxonomy" id="1549639"/>
    <lineage>
        <taxon>Bacteria</taxon>
        <taxon>Pseudomonadati</taxon>
        <taxon>Bacteroidota</taxon>
        <taxon>Cytophagia</taxon>
        <taxon>Cytophagales</taxon>
        <taxon>Hymenobacteraceae</taxon>
        <taxon>Rufibacter</taxon>
    </lineage>
</organism>
<accession>A0A839GTU8</accession>
<reference evidence="1 2" key="1">
    <citation type="submission" date="2020-08" db="EMBL/GenBank/DDBJ databases">
        <title>Genomic Encyclopedia of Type Strains, Phase IV (KMG-IV): sequencing the most valuable type-strain genomes for metagenomic binning, comparative biology and taxonomic classification.</title>
        <authorList>
            <person name="Goeker M."/>
        </authorList>
    </citation>
    <scope>NUCLEOTIDE SEQUENCE [LARGE SCALE GENOMIC DNA]</scope>
    <source>
        <strain evidence="1 2">DSM 29854</strain>
    </source>
</reference>
<dbReference type="Proteomes" id="UP000563094">
    <property type="component" value="Unassembled WGS sequence"/>
</dbReference>
<evidence type="ECO:0000313" key="2">
    <source>
        <dbReference type="Proteomes" id="UP000563094"/>
    </source>
</evidence>
<gene>
    <name evidence="1" type="ORF">FHS90_001922</name>
</gene>
<proteinExistence type="predicted"/>
<evidence type="ECO:0000313" key="1">
    <source>
        <dbReference type="EMBL" id="MBA9077211.1"/>
    </source>
</evidence>
<keyword evidence="2" id="KW-1185">Reference proteome</keyword>
<dbReference type="AlphaFoldDB" id="A0A839GTU8"/>
<comment type="caution">
    <text evidence="1">The sequence shown here is derived from an EMBL/GenBank/DDBJ whole genome shotgun (WGS) entry which is preliminary data.</text>
</comment>
<sequence length="48" mass="5179">MPFDPFTIDLPVRDIIPAVREHLAAQNTLIVNAPPGGQEYPVAAGPLR</sequence>
<dbReference type="EMBL" id="JACJIQ010000006">
    <property type="protein sequence ID" value="MBA9077211.1"/>
    <property type="molecule type" value="Genomic_DNA"/>
</dbReference>
<protein>
    <submittedName>
        <fullName evidence="1">Uncharacterized protein</fullName>
    </submittedName>
</protein>
<name>A0A839GTU8_9BACT</name>